<feature type="compositionally biased region" description="Polar residues" evidence="8">
    <location>
        <begin position="578"/>
        <end position="594"/>
    </location>
</feature>
<dbReference type="Proteomes" id="UP001154114">
    <property type="component" value="Chromosome 13"/>
</dbReference>
<keyword evidence="3" id="KW-0456">Lyase</keyword>
<accession>A0A9N8KXD0</accession>
<comment type="similarity">
    <text evidence="6">Belongs to the 2H phosphoesterase superfamily. USB1 family.</text>
</comment>
<dbReference type="GO" id="GO:0016829">
    <property type="term" value="F:lyase activity"/>
    <property type="evidence" value="ECO:0007669"/>
    <property type="project" value="UniProtKB-KW"/>
</dbReference>
<sequence length="665" mass="75806">MSALSSLCEYESNSDDSDSDLSSPKRLKRSKLPVPNLSKVAVVPLDSHKDDAVLHEGRKRSFPHVRGNWATFVYVNYHVDTLFELIEKLQEVVTARIGLCHHCENFHISLSRTFVLKYHLISPLSTSLQKALSGIDSFHLGFAAVKIYSNDENSRTFISLDVDPFAQKHLLNLTKKVDVVLNEFQLPTFYEKPSFHMSVLWVNGNKKSELESILEELNELFYENIEKSPASFLVDTVNSKSGNNNKVYINRNFSKGQKNNTSVNPIMHVNPKFSYLISNVQGNIQSKNKIYVNPNFIKPNSTSEPNPSATTTNQAVAATYQLQQKALEHNKNTIVQVPVSQSRYCFVRQTTTNTVVERPVHDKIKSTFKVNKYKSVPWNDIKKSLEDVKSVSTNHMNFSSHVDKTVNKSAVQKYTCFLAPPKNKELRTETAIYKYTNKKNNKTILISQARVKKVKGNLKKNNLPCPLFRKFGICLRSLRDKCEFLHDKKHVSICRKFVKGLCHDKNCLLSHDLTTKKMPTCYFYLQGNCTKTECPYLHVKLNDNTKICPDFIKGYCEKGSKCLMRHINIQTEKVNKSTTSLIRKSSSTNKGSKATKNDINMHECDDRGGNNNSRTKTNDTSVVCGEGASEYRYYQEHKVDESAKEYEVIKPMRCKLGDLPSFIEL</sequence>
<keyword evidence="7" id="KW-0862">Zinc</keyword>
<feature type="active site" description="Proton donor/acceptor" evidence="6">
    <location>
        <position position="107"/>
    </location>
</feature>
<protein>
    <recommendedName>
        <fullName evidence="6">U6 snRNA phosphodiesterase</fullName>
        <ecNumber evidence="6">3.1.4.-</ecNumber>
    </recommendedName>
</protein>
<keyword evidence="11" id="KW-1185">Reference proteome</keyword>
<dbReference type="AlphaFoldDB" id="A0A9N8KXD0"/>
<evidence type="ECO:0000256" key="4">
    <source>
        <dbReference type="ARBA" id="ARBA00023242"/>
    </source>
</evidence>
<keyword evidence="1 6" id="KW-0540">Nuclease</keyword>
<evidence type="ECO:0000256" key="1">
    <source>
        <dbReference type="ARBA" id="ARBA00022722"/>
    </source>
</evidence>
<evidence type="ECO:0000256" key="2">
    <source>
        <dbReference type="ARBA" id="ARBA00022801"/>
    </source>
</evidence>
<dbReference type="PROSITE" id="PS50103">
    <property type="entry name" value="ZF_C3H1"/>
    <property type="match status" value="3"/>
</dbReference>
<keyword evidence="7" id="KW-0863">Zinc-finger</keyword>
<keyword evidence="2 6" id="KW-0378">Hydrolase</keyword>
<name>A0A9N8KXD0_CHRIL</name>
<dbReference type="InterPro" id="IPR000571">
    <property type="entry name" value="Znf_CCCH"/>
</dbReference>
<comment type="subcellular location">
    <subcellularLocation>
        <location evidence="6">Nucleus</location>
    </subcellularLocation>
</comment>
<feature type="compositionally biased region" description="Polar residues" evidence="8">
    <location>
        <begin position="609"/>
        <end position="619"/>
    </location>
</feature>
<dbReference type="Pfam" id="PF09749">
    <property type="entry name" value="HVSL"/>
    <property type="match status" value="1"/>
</dbReference>
<gene>
    <name evidence="10" type="ORF">CINC_LOCUS2517</name>
</gene>
<feature type="region of interest" description="Disordered" evidence="8">
    <location>
        <begin position="1"/>
        <end position="27"/>
    </location>
</feature>
<feature type="domain" description="C3H1-type" evidence="9">
    <location>
        <begin position="515"/>
        <end position="541"/>
    </location>
</feature>
<dbReference type="EMBL" id="LR824016">
    <property type="protein sequence ID" value="CAD0200836.1"/>
    <property type="molecule type" value="Genomic_DNA"/>
</dbReference>
<evidence type="ECO:0000256" key="8">
    <source>
        <dbReference type="SAM" id="MobiDB-lite"/>
    </source>
</evidence>
<organism evidence="10 11">
    <name type="scientific">Chrysodeixis includens</name>
    <name type="common">Soybean looper</name>
    <name type="synonym">Pseudoplusia includens</name>
    <dbReference type="NCBI Taxonomy" id="689277"/>
    <lineage>
        <taxon>Eukaryota</taxon>
        <taxon>Metazoa</taxon>
        <taxon>Ecdysozoa</taxon>
        <taxon>Arthropoda</taxon>
        <taxon>Hexapoda</taxon>
        <taxon>Insecta</taxon>
        <taxon>Pterygota</taxon>
        <taxon>Neoptera</taxon>
        <taxon>Endopterygota</taxon>
        <taxon>Lepidoptera</taxon>
        <taxon>Glossata</taxon>
        <taxon>Ditrysia</taxon>
        <taxon>Noctuoidea</taxon>
        <taxon>Noctuidae</taxon>
        <taxon>Plusiinae</taxon>
        <taxon>Chrysodeixis</taxon>
    </lineage>
</organism>
<evidence type="ECO:0000259" key="9">
    <source>
        <dbReference type="PROSITE" id="PS50103"/>
    </source>
</evidence>
<dbReference type="GO" id="GO:0008270">
    <property type="term" value="F:zinc ion binding"/>
    <property type="evidence" value="ECO:0007669"/>
    <property type="project" value="UniProtKB-KW"/>
</dbReference>
<comment type="catalytic activity">
    <reaction evidence="5">
        <text>a 3'-end uridylyl-uridine-RNA = a 3'-end 2',3'-cyclophospho-uridine-RNA + uridine</text>
        <dbReference type="Rhea" id="RHEA:46052"/>
        <dbReference type="Rhea" id="RHEA-COMP:17384"/>
        <dbReference type="Rhea" id="RHEA-COMP:17385"/>
        <dbReference type="ChEBI" id="CHEBI:16704"/>
        <dbReference type="ChEBI" id="CHEBI:85643"/>
        <dbReference type="ChEBI" id="CHEBI:85644"/>
    </reaction>
    <physiologicalReaction direction="left-to-right" evidence="5">
        <dbReference type="Rhea" id="RHEA:46053"/>
    </physiologicalReaction>
</comment>
<evidence type="ECO:0000256" key="3">
    <source>
        <dbReference type="ARBA" id="ARBA00023239"/>
    </source>
</evidence>
<feature type="compositionally biased region" description="Basic and acidic residues" evidence="8">
    <location>
        <begin position="595"/>
        <end position="608"/>
    </location>
</feature>
<dbReference type="GO" id="GO:0034477">
    <property type="term" value="P:U6 snRNA 3'-end processing"/>
    <property type="evidence" value="ECO:0007669"/>
    <property type="project" value="UniProtKB-UniRule"/>
</dbReference>
<dbReference type="Gene3D" id="4.10.1000.10">
    <property type="entry name" value="Zinc finger, CCCH-type"/>
    <property type="match status" value="1"/>
</dbReference>
<evidence type="ECO:0000313" key="10">
    <source>
        <dbReference type="EMBL" id="CAD0200836.1"/>
    </source>
</evidence>
<dbReference type="InterPro" id="IPR027521">
    <property type="entry name" value="Usb1"/>
</dbReference>
<keyword evidence="4 6" id="KW-0539">Nucleus</keyword>
<dbReference type="GO" id="GO:0005634">
    <property type="term" value="C:nucleus"/>
    <property type="evidence" value="ECO:0007669"/>
    <property type="project" value="UniProtKB-SubCell"/>
</dbReference>
<proteinExistence type="inferred from homology"/>
<feature type="active site" description="Proton donor/acceptor" evidence="6">
    <location>
        <position position="196"/>
    </location>
</feature>
<feature type="zinc finger region" description="C3H1-type" evidence="7">
    <location>
        <begin position="459"/>
        <end position="489"/>
    </location>
</feature>
<feature type="domain" description="C3H1-type" evidence="9">
    <location>
        <begin position="459"/>
        <end position="489"/>
    </location>
</feature>
<dbReference type="OrthoDB" id="3247158at2759"/>
<feature type="domain" description="C3H1-type" evidence="9">
    <location>
        <begin position="542"/>
        <end position="569"/>
    </location>
</feature>
<feature type="zinc finger region" description="C3H1-type" evidence="7">
    <location>
        <begin position="515"/>
        <end position="541"/>
    </location>
</feature>
<feature type="zinc finger region" description="C3H1-type" evidence="7">
    <location>
        <begin position="542"/>
        <end position="569"/>
    </location>
</feature>
<reference evidence="10" key="1">
    <citation type="submission" date="2021-12" db="EMBL/GenBank/DDBJ databases">
        <authorList>
            <person name="King R."/>
        </authorList>
    </citation>
    <scope>NUCLEOTIDE SEQUENCE</scope>
</reference>
<dbReference type="HAMAP" id="MF_03040">
    <property type="entry name" value="USB1"/>
    <property type="match status" value="1"/>
</dbReference>
<dbReference type="PANTHER" id="PTHR13522">
    <property type="entry name" value="U6 SNRNA PHOSPHODIESTERASE 1"/>
    <property type="match status" value="1"/>
</dbReference>
<dbReference type="GO" id="GO:1990838">
    <property type="term" value="F:poly(U)-specific exoribonuclease activity, producing 3' uridine cyclic phosphate ends"/>
    <property type="evidence" value="ECO:0007669"/>
    <property type="project" value="UniProtKB-UniRule"/>
</dbReference>
<dbReference type="EC" id="3.1.4.-" evidence="6"/>
<keyword evidence="7" id="KW-0479">Metal-binding</keyword>
<dbReference type="PANTHER" id="PTHR13522:SF3">
    <property type="entry name" value="U6 SNRNA PHOSPHODIESTERASE 1"/>
    <property type="match status" value="1"/>
</dbReference>
<evidence type="ECO:0000313" key="11">
    <source>
        <dbReference type="Proteomes" id="UP001154114"/>
    </source>
</evidence>
<evidence type="ECO:0000256" key="5">
    <source>
        <dbReference type="ARBA" id="ARBA00029300"/>
    </source>
</evidence>
<dbReference type="SMART" id="SM00356">
    <property type="entry name" value="ZnF_C3H1"/>
    <property type="match status" value="4"/>
</dbReference>
<evidence type="ECO:0000256" key="7">
    <source>
        <dbReference type="PROSITE-ProRule" id="PRU00723"/>
    </source>
</evidence>
<evidence type="ECO:0000256" key="6">
    <source>
        <dbReference type="HAMAP-Rule" id="MF_03040"/>
    </source>
</evidence>
<dbReference type="Gene3D" id="3.90.1140.10">
    <property type="entry name" value="Cyclic phosphodiesterase"/>
    <property type="match status" value="1"/>
</dbReference>
<comment type="function">
    <text evidence="6">Phosphodiesterase responsible for the U6 snRNA 3' end processing. Acts as an exoribonuclease (RNase) responsible for trimming the poly(U) tract of the last nucleotides in the pre-U6 snRNA molecule, leading to the formation of mature U6 snRNA.</text>
</comment>
<feature type="region of interest" description="Disordered" evidence="8">
    <location>
        <begin position="578"/>
        <end position="619"/>
    </location>
</feature>